<feature type="transmembrane region" description="Helical" evidence="1">
    <location>
        <begin position="93"/>
        <end position="110"/>
    </location>
</feature>
<feature type="transmembrane region" description="Helical" evidence="1">
    <location>
        <begin position="42"/>
        <end position="59"/>
    </location>
</feature>
<comment type="caution">
    <text evidence="2">The sequence shown here is derived from an EMBL/GenBank/DDBJ whole genome shotgun (WGS) entry which is preliminary data.</text>
</comment>
<keyword evidence="1" id="KW-0472">Membrane</keyword>
<keyword evidence="1" id="KW-0812">Transmembrane</keyword>
<sequence length="111" mass="12868">MEIPIGNGALMLPPLHITIVGLIILFFLMRWSRQLETGRYKVFLYFLIGTYAAPIYSQSTEKGQFQLWIPLGFIILFLYLYRSKSNHPSKMKASLLGLSIAIYQIIVHYLR</sequence>
<dbReference type="EMBL" id="BORC01000003">
    <property type="protein sequence ID" value="GIN62288.1"/>
    <property type="molecule type" value="Genomic_DNA"/>
</dbReference>
<feature type="transmembrane region" description="Helical" evidence="1">
    <location>
        <begin position="12"/>
        <end position="30"/>
    </location>
</feature>
<gene>
    <name evidence="2" type="ORF">J27TS8_22810</name>
</gene>
<dbReference type="AlphaFoldDB" id="A0A919WI93"/>
<dbReference type="OrthoDB" id="2427691at2"/>
<proteinExistence type="predicted"/>
<dbReference type="Proteomes" id="UP000682111">
    <property type="component" value="Unassembled WGS sequence"/>
</dbReference>
<name>A0A919WI93_9BACI</name>
<keyword evidence="3" id="KW-1185">Reference proteome</keyword>
<accession>A0A919WI93</accession>
<evidence type="ECO:0000256" key="1">
    <source>
        <dbReference type="SAM" id="Phobius"/>
    </source>
</evidence>
<evidence type="ECO:0000313" key="2">
    <source>
        <dbReference type="EMBL" id="GIN62288.1"/>
    </source>
</evidence>
<feature type="transmembrane region" description="Helical" evidence="1">
    <location>
        <begin position="65"/>
        <end position="81"/>
    </location>
</feature>
<keyword evidence="1" id="KW-1133">Transmembrane helix</keyword>
<protein>
    <submittedName>
        <fullName evidence="2">Uncharacterized protein</fullName>
    </submittedName>
</protein>
<organism evidence="2 3">
    <name type="scientific">Robertmurraya siralis</name>
    <dbReference type="NCBI Taxonomy" id="77777"/>
    <lineage>
        <taxon>Bacteria</taxon>
        <taxon>Bacillati</taxon>
        <taxon>Bacillota</taxon>
        <taxon>Bacilli</taxon>
        <taxon>Bacillales</taxon>
        <taxon>Bacillaceae</taxon>
        <taxon>Robertmurraya</taxon>
    </lineage>
</organism>
<dbReference type="RefSeq" id="WP_137743915.1">
    <property type="nucleotide sequence ID" value="NZ_BORC01000003.1"/>
</dbReference>
<evidence type="ECO:0000313" key="3">
    <source>
        <dbReference type="Proteomes" id="UP000682111"/>
    </source>
</evidence>
<reference evidence="2" key="1">
    <citation type="submission" date="2021-03" db="EMBL/GenBank/DDBJ databases">
        <title>Antimicrobial resistance genes in bacteria isolated from Japanese honey, and their potential for conferring macrolide and lincosamide resistance in the American foulbrood pathogen Paenibacillus larvae.</title>
        <authorList>
            <person name="Okamoto M."/>
            <person name="Kumagai M."/>
            <person name="Kanamori H."/>
            <person name="Takamatsu D."/>
        </authorList>
    </citation>
    <scope>NUCLEOTIDE SEQUENCE</scope>
    <source>
        <strain evidence="2">J27TS8</strain>
    </source>
</reference>